<evidence type="ECO:0000256" key="1">
    <source>
        <dbReference type="SAM" id="Phobius"/>
    </source>
</evidence>
<keyword evidence="1" id="KW-0812">Transmembrane</keyword>
<evidence type="ECO:0000313" key="4">
    <source>
        <dbReference type="Proteomes" id="UP001139516"/>
    </source>
</evidence>
<keyword evidence="1" id="KW-1133">Transmembrane helix</keyword>
<evidence type="ECO:0000313" key="3">
    <source>
        <dbReference type="EMBL" id="MCK8786843.1"/>
    </source>
</evidence>
<protein>
    <submittedName>
        <fullName evidence="3">CinA family protein</fullName>
    </submittedName>
</protein>
<dbReference type="NCBIfam" id="TIGR00199">
    <property type="entry name" value="PncC_domain"/>
    <property type="match status" value="1"/>
</dbReference>
<dbReference type="Gene3D" id="3.90.950.20">
    <property type="entry name" value="CinA-like"/>
    <property type="match status" value="1"/>
</dbReference>
<dbReference type="InterPro" id="IPR036653">
    <property type="entry name" value="CinA-like_C"/>
</dbReference>
<dbReference type="InterPro" id="IPR008136">
    <property type="entry name" value="CinA_C"/>
</dbReference>
<proteinExistence type="predicted"/>
<keyword evidence="1" id="KW-0472">Membrane</keyword>
<comment type="caution">
    <text evidence="3">The sequence shown here is derived from an EMBL/GenBank/DDBJ whole genome shotgun (WGS) entry which is preliminary data.</text>
</comment>
<dbReference type="Proteomes" id="UP001139516">
    <property type="component" value="Unassembled WGS sequence"/>
</dbReference>
<evidence type="ECO:0000259" key="2">
    <source>
        <dbReference type="Pfam" id="PF02464"/>
    </source>
</evidence>
<feature type="domain" description="CinA C-terminal" evidence="2">
    <location>
        <begin position="7"/>
        <end position="162"/>
    </location>
</feature>
<dbReference type="SUPFAM" id="SSF142433">
    <property type="entry name" value="CinA-like"/>
    <property type="match status" value="1"/>
</dbReference>
<gene>
    <name evidence="3" type="ORF">M0638_20940</name>
</gene>
<name>A0A9X1YB45_9PROT</name>
<feature type="transmembrane region" description="Helical" evidence="1">
    <location>
        <begin position="35"/>
        <end position="54"/>
    </location>
</feature>
<sequence>MQTLLPLATELSALLRQRGETVAVAESAAGGLVSAALLAVPGASAYFLGGAVVYTRDARATLLDIPASALADIRPSTEPYALLLARGARTRLGASWGLGETGAAGPAGNRYGDPAGHACVAISGPGGGGSAGLLERSLTLATGSDDRAANMRAFAHGLLSLLLAGLRESAG</sequence>
<organism evidence="3 4">
    <name type="scientific">Roseomonas acroporae</name>
    <dbReference type="NCBI Taxonomy" id="2937791"/>
    <lineage>
        <taxon>Bacteria</taxon>
        <taxon>Pseudomonadati</taxon>
        <taxon>Pseudomonadota</taxon>
        <taxon>Alphaproteobacteria</taxon>
        <taxon>Acetobacterales</taxon>
        <taxon>Roseomonadaceae</taxon>
        <taxon>Roseomonas</taxon>
    </lineage>
</organism>
<reference evidence="3" key="1">
    <citation type="submission" date="2022-04" db="EMBL/GenBank/DDBJ databases">
        <title>Roseomonas acroporae sp. nov., isolated from coral Acropora digitifera.</title>
        <authorList>
            <person name="Sun H."/>
        </authorList>
    </citation>
    <scope>NUCLEOTIDE SEQUENCE</scope>
    <source>
        <strain evidence="3">NAR14</strain>
    </source>
</reference>
<dbReference type="RefSeq" id="WP_248668952.1">
    <property type="nucleotide sequence ID" value="NZ_JALPRX010000097.1"/>
</dbReference>
<dbReference type="Pfam" id="PF02464">
    <property type="entry name" value="CinA"/>
    <property type="match status" value="1"/>
</dbReference>
<keyword evidence="4" id="KW-1185">Reference proteome</keyword>
<dbReference type="EMBL" id="JALPRX010000097">
    <property type="protein sequence ID" value="MCK8786843.1"/>
    <property type="molecule type" value="Genomic_DNA"/>
</dbReference>
<dbReference type="AlphaFoldDB" id="A0A9X1YB45"/>
<accession>A0A9X1YB45</accession>